<gene>
    <name evidence="2" type="ORF">PM10SUCC1_25140</name>
</gene>
<dbReference type="InterPro" id="IPR014710">
    <property type="entry name" value="RmlC-like_jellyroll"/>
</dbReference>
<evidence type="ECO:0000313" key="3">
    <source>
        <dbReference type="Proteomes" id="UP001144471"/>
    </source>
</evidence>
<evidence type="ECO:0000313" key="2">
    <source>
        <dbReference type="EMBL" id="GLI57000.1"/>
    </source>
</evidence>
<dbReference type="AlphaFoldDB" id="A0A9W6GN68"/>
<dbReference type="InterPro" id="IPR015392">
    <property type="entry name" value="TehB/YeaR-like_dom"/>
</dbReference>
<organism evidence="2 3">
    <name type="scientific">Propionigenium maris DSM 9537</name>
    <dbReference type="NCBI Taxonomy" id="1123000"/>
    <lineage>
        <taxon>Bacteria</taxon>
        <taxon>Fusobacteriati</taxon>
        <taxon>Fusobacteriota</taxon>
        <taxon>Fusobacteriia</taxon>
        <taxon>Fusobacteriales</taxon>
        <taxon>Fusobacteriaceae</taxon>
        <taxon>Propionigenium</taxon>
    </lineage>
</organism>
<evidence type="ECO:0000259" key="1">
    <source>
        <dbReference type="Pfam" id="PF09313"/>
    </source>
</evidence>
<feature type="domain" description="TehB/YeaR-like" evidence="1">
    <location>
        <begin position="18"/>
        <end position="91"/>
    </location>
</feature>
<proteinExistence type="predicted"/>
<name>A0A9W6GN68_9FUSO</name>
<reference evidence="2" key="1">
    <citation type="submission" date="2022-12" db="EMBL/GenBank/DDBJ databases">
        <title>Reference genome sequencing for broad-spectrum identification of bacterial and archaeal isolates by mass spectrometry.</title>
        <authorList>
            <person name="Sekiguchi Y."/>
            <person name="Tourlousse D.M."/>
        </authorList>
    </citation>
    <scope>NUCLEOTIDE SEQUENCE</scope>
    <source>
        <strain evidence="2">10succ1</strain>
    </source>
</reference>
<comment type="caution">
    <text evidence="2">The sequence shown here is derived from an EMBL/GenBank/DDBJ whole genome shotgun (WGS) entry which is preliminary data.</text>
</comment>
<protein>
    <recommendedName>
        <fullName evidence="1">TehB/YeaR-like domain-containing protein</fullName>
    </recommendedName>
</protein>
<sequence length="116" mass="13358">MRYQDERLPEGAVKAGETPIMNQDNVFPGILEKHMAPKGKWGRIVVIKGTLEYIWEDSPEKVYTIDPEHPLVIEPERYHRVVIKGDVEFKVEFYKVEGKGMGKTDKDAQRPGESFL</sequence>
<dbReference type="Pfam" id="PF09313">
    <property type="entry name" value="TehB-like"/>
    <property type="match status" value="1"/>
</dbReference>
<dbReference type="SUPFAM" id="SSF51197">
    <property type="entry name" value="Clavaminate synthase-like"/>
    <property type="match status" value="1"/>
</dbReference>
<dbReference type="Proteomes" id="UP001144471">
    <property type="component" value="Unassembled WGS sequence"/>
</dbReference>
<dbReference type="EMBL" id="BSDY01000012">
    <property type="protein sequence ID" value="GLI57000.1"/>
    <property type="molecule type" value="Genomic_DNA"/>
</dbReference>
<dbReference type="Gene3D" id="2.60.120.10">
    <property type="entry name" value="Jelly Rolls"/>
    <property type="match status" value="1"/>
</dbReference>
<keyword evidence="3" id="KW-1185">Reference proteome</keyword>
<accession>A0A9W6GN68</accession>
<dbReference type="RefSeq" id="WP_281836426.1">
    <property type="nucleotide sequence ID" value="NZ_BSDY01000012.1"/>
</dbReference>